<sequence length="658" mass="72716">MSVYNQPRKRVIQLIILGMVSLIVVRLFFLQVIETKYSKLADANAVLKKVIYPSRGIIYDRNGLSVLRNEALYDLMVTPSNVKKIDTAYLCSILQIDKEEFHKRIVESIIRNGRVRQSVFASLLTPDMYGKLQESMHRFQPGFELVLRPVRSYPYGVGASILGYISEISPRQLKDPSGEYSAYQPGDYIGATGLEKTYESILMGQRGIQYLMKDNLNRPQGSLENGEFDTAAIAGKNLRLALDIELQVLGERLMKGKVGSIVAIDPQTGGILAMVSGPSFDPNLLSGSFRAKNFNKLYVDTTKPLYNRAIQAAYPPGSTFKPITGLIGLDMGVITPDFGFNCRGGYGLCGRFSRCLHSNPGHAANIRLALANSCNSYFMHVYRMSVDAPKWGGVMKGQAKWTEYLSAMGFGHRVGIDIPSELGGIIPDTGRMNRRYNGSWNSCSEMYVGMGQGLLGVTPLQLANAMCIIANRGYYYIPHFVESIDGDQSDILSKYKEKHRVSHISNEAFNSVVLGLEDVVRNGTARGAAMDSIIVCGKTGTAENKARINGKIEKLKDHSLFVGFAPRDNPKIAIAVIVENSGFSTTYAVPIASILMEKYLTDSISVKRRPILQRMLEAETMSPEMKAKSKLDSLNSVSYAATYGEDLLKKIISNNLKK</sequence>
<evidence type="ECO:0000259" key="16">
    <source>
        <dbReference type="Pfam" id="PF03717"/>
    </source>
</evidence>
<evidence type="ECO:0000256" key="13">
    <source>
        <dbReference type="ARBA" id="ARBA00023316"/>
    </source>
</evidence>
<dbReference type="PANTHER" id="PTHR30627:SF2">
    <property type="entry name" value="PEPTIDOGLYCAN D,D-TRANSPEPTIDASE MRDA"/>
    <property type="match status" value="1"/>
</dbReference>
<organism evidence="17 18">
    <name type="scientific">Chitinophaga cymbidii</name>
    <dbReference type="NCBI Taxonomy" id="1096750"/>
    <lineage>
        <taxon>Bacteria</taxon>
        <taxon>Pseudomonadati</taxon>
        <taxon>Bacteroidota</taxon>
        <taxon>Chitinophagia</taxon>
        <taxon>Chitinophagales</taxon>
        <taxon>Chitinophagaceae</taxon>
        <taxon>Chitinophaga</taxon>
    </lineage>
</organism>
<evidence type="ECO:0000256" key="11">
    <source>
        <dbReference type="ARBA" id="ARBA00022989"/>
    </source>
</evidence>
<dbReference type="Gene3D" id="3.40.710.10">
    <property type="entry name" value="DD-peptidase/beta-lactamase superfamily"/>
    <property type="match status" value="1"/>
</dbReference>
<keyword evidence="13" id="KW-0961">Cell wall biogenesis/degradation</keyword>
<dbReference type="Proteomes" id="UP000321436">
    <property type="component" value="Unassembled WGS sequence"/>
</dbReference>
<keyword evidence="8" id="KW-0378">Hydrolase</keyword>
<dbReference type="Pfam" id="PF00905">
    <property type="entry name" value="Transpeptidase"/>
    <property type="match status" value="1"/>
</dbReference>
<keyword evidence="5" id="KW-0121">Carboxypeptidase</keyword>
<evidence type="ECO:0000313" key="18">
    <source>
        <dbReference type="Proteomes" id="UP000321436"/>
    </source>
</evidence>
<dbReference type="InterPro" id="IPR012338">
    <property type="entry name" value="Beta-lactam/transpept-like"/>
</dbReference>
<reference evidence="17 18" key="1">
    <citation type="submission" date="2019-07" db="EMBL/GenBank/DDBJ databases">
        <title>Whole genome shotgun sequence of Chitinophaga cymbidii NBRC 109752.</title>
        <authorList>
            <person name="Hosoyama A."/>
            <person name="Uohara A."/>
            <person name="Ohji S."/>
            <person name="Ichikawa N."/>
        </authorList>
    </citation>
    <scope>NUCLEOTIDE SEQUENCE [LARGE SCALE GENOMIC DNA]</scope>
    <source>
        <strain evidence="17 18">NBRC 109752</strain>
    </source>
</reference>
<evidence type="ECO:0000256" key="14">
    <source>
        <dbReference type="SAM" id="Phobius"/>
    </source>
</evidence>
<keyword evidence="9" id="KW-0133">Cell shape</keyword>
<evidence type="ECO:0000256" key="4">
    <source>
        <dbReference type="ARBA" id="ARBA00022519"/>
    </source>
</evidence>
<dbReference type="InterPro" id="IPR017790">
    <property type="entry name" value="Penicillin-binding_protein_2"/>
</dbReference>
<keyword evidence="7 14" id="KW-0812">Transmembrane</keyword>
<evidence type="ECO:0000256" key="3">
    <source>
        <dbReference type="ARBA" id="ARBA00022475"/>
    </source>
</evidence>
<evidence type="ECO:0000256" key="5">
    <source>
        <dbReference type="ARBA" id="ARBA00022645"/>
    </source>
</evidence>
<evidence type="ECO:0000259" key="15">
    <source>
        <dbReference type="Pfam" id="PF00905"/>
    </source>
</evidence>
<dbReference type="Gene3D" id="3.30.1390.30">
    <property type="entry name" value="Penicillin-binding protein 2a, domain 3"/>
    <property type="match status" value="1"/>
</dbReference>
<keyword evidence="10" id="KW-0573">Peptidoglycan synthesis</keyword>
<gene>
    <name evidence="17" type="ORF">CCY01nite_18840</name>
</gene>
<dbReference type="GO" id="GO:0008658">
    <property type="term" value="F:penicillin binding"/>
    <property type="evidence" value="ECO:0007669"/>
    <property type="project" value="InterPro"/>
</dbReference>
<evidence type="ECO:0000256" key="8">
    <source>
        <dbReference type="ARBA" id="ARBA00022801"/>
    </source>
</evidence>
<dbReference type="SUPFAM" id="SSF56519">
    <property type="entry name" value="Penicillin binding protein dimerisation domain"/>
    <property type="match status" value="1"/>
</dbReference>
<dbReference type="NCBIfam" id="TIGR03423">
    <property type="entry name" value="pbp2_mrdA"/>
    <property type="match status" value="1"/>
</dbReference>
<evidence type="ECO:0000256" key="2">
    <source>
        <dbReference type="ARBA" id="ARBA00004236"/>
    </source>
</evidence>
<dbReference type="GO" id="GO:0005886">
    <property type="term" value="C:plasma membrane"/>
    <property type="evidence" value="ECO:0007669"/>
    <property type="project" value="UniProtKB-SubCell"/>
</dbReference>
<comment type="caution">
    <text evidence="17">The sequence shown here is derived from an EMBL/GenBank/DDBJ whole genome shotgun (WGS) entry which is preliminary data.</text>
</comment>
<proteinExistence type="predicted"/>
<keyword evidence="6" id="KW-0645">Protease</keyword>
<comment type="subcellular location">
    <subcellularLocation>
        <location evidence="2">Cell membrane</location>
    </subcellularLocation>
    <subcellularLocation>
        <location evidence="1">Membrane</location>
        <topology evidence="1">Single-pass membrane protein</topology>
    </subcellularLocation>
</comment>
<dbReference type="PANTHER" id="PTHR30627">
    <property type="entry name" value="PEPTIDOGLYCAN D,D-TRANSPEPTIDASE"/>
    <property type="match status" value="1"/>
</dbReference>
<dbReference type="GO" id="GO:0008360">
    <property type="term" value="P:regulation of cell shape"/>
    <property type="evidence" value="ECO:0007669"/>
    <property type="project" value="UniProtKB-KW"/>
</dbReference>
<evidence type="ECO:0000256" key="10">
    <source>
        <dbReference type="ARBA" id="ARBA00022984"/>
    </source>
</evidence>
<feature type="domain" description="Penicillin-binding protein dimerisation" evidence="16">
    <location>
        <begin position="51"/>
        <end position="220"/>
    </location>
</feature>
<evidence type="ECO:0000256" key="9">
    <source>
        <dbReference type="ARBA" id="ARBA00022960"/>
    </source>
</evidence>
<feature type="domain" description="Penicillin-binding protein transpeptidase" evidence="15">
    <location>
        <begin position="259"/>
        <end position="596"/>
    </location>
</feature>
<protein>
    <submittedName>
        <fullName evidence="17">Penicillin-binding protein 2</fullName>
    </submittedName>
</protein>
<evidence type="ECO:0000256" key="1">
    <source>
        <dbReference type="ARBA" id="ARBA00004167"/>
    </source>
</evidence>
<dbReference type="GO" id="GO:0071555">
    <property type="term" value="P:cell wall organization"/>
    <property type="evidence" value="ECO:0007669"/>
    <property type="project" value="UniProtKB-KW"/>
</dbReference>
<dbReference type="InterPro" id="IPR036138">
    <property type="entry name" value="PBP_dimer_sf"/>
</dbReference>
<keyword evidence="12 14" id="KW-0472">Membrane</keyword>
<dbReference type="GO" id="GO:0009002">
    <property type="term" value="F:serine-type D-Ala-D-Ala carboxypeptidase activity"/>
    <property type="evidence" value="ECO:0007669"/>
    <property type="project" value="InterPro"/>
</dbReference>
<dbReference type="InterPro" id="IPR001460">
    <property type="entry name" value="PCN-bd_Tpept"/>
</dbReference>
<keyword evidence="11 14" id="KW-1133">Transmembrane helix</keyword>
<dbReference type="GO" id="GO:0006508">
    <property type="term" value="P:proteolysis"/>
    <property type="evidence" value="ECO:0007669"/>
    <property type="project" value="UniProtKB-KW"/>
</dbReference>
<dbReference type="InterPro" id="IPR005311">
    <property type="entry name" value="PBP_dimer"/>
</dbReference>
<feature type="transmembrane region" description="Helical" evidence="14">
    <location>
        <begin position="12"/>
        <end position="33"/>
    </location>
</feature>
<evidence type="ECO:0000313" key="17">
    <source>
        <dbReference type="EMBL" id="GEP95624.1"/>
    </source>
</evidence>
<dbReference type="EMBL" id="BKAU01000001">
    <property type="protein sequence ID" value="GEP95624.1"/>
    <property type="molecule type" value="Genomic_DNA"/>
</dbReference>
<dbReference type="Gene3D" id="3.90.1310.10">
    <property type="entry name" value="Penicillin-binding protein 2a (Domain 2)"/>
    <property type="match status" value="1"/>
</dbReference>
<evidence type="ECO:0000256" key="6">
    <source>
        <dbReference type="ARBA" id="ARBA00022670"/>
    </source>
</evidence>
<dbReference type="Pfam" id="PF03717">
    <property type="entry name" value="PBP_dimer"/>
    <property type="match status" value="1"/>
</dbReference>
<dbReference type="GO" id="GO:0009252">
    <property type="term" value="P:peptidoglycan biosynthetic process"/>
    <property type="evidence" value="ECO:0007669"/>
    <property type="project" value="UniProtKB-KW"/>
</dbReference>
<name>A0A512RIY2_9BACT</name>
<evidence type="ECO:0000256" key="7">
    <source>
        <dbReference type="ARBA" id="ARBA00022692"/>
    </source>
</evidence>
<dbReference type="RefSeq" id="WP_146860030.1">
    <property type="nucleotide sequence ID" value="NZ_BKAU01000001.1"/>
</dbReference>
<keyword evidence="3" id="KW-1003">Cell membrane</keyword>
<dbReference type="InterPro" id="IPR050515">
    <property type="entry name" value="Beta-lactam/transpept"/>
</dbReference>
<accession>A0A512RIY2</accession>
<keyword evidence="4" id="KW-0997">Cell inner membrane</keyword>
<evidence type="ECO:0000256" key="12">
    <source>
        <dbReference type="ARBA" id="ARBA00023136"/>
    </source>
</evidence>
<dbReference type="OrthoDB" id="9766847at2"/>
<dbReference type="SUPFAM" id="SSF56601">
    <property type="entry name" value="beta-lactamase/transpeptidase-like"/>
    <property type="match status" value="1"/>
</dbReference>
<dbReference type="GO" id="GO:0071972">
    <property type="term" value="F:peptidoglycan L,D-transpeptidase activity"/>
    <property type="evidence" value="ECO:0007669"/>
    <property type="project" value="TreeGrafter"/>
</dbReference>
<keyword evidence="18" id="KW-1185">Reference proteome</keyword>
<dbReference type="AlphaFoldDB" id="A0A512RIY2"/>